<dbReference type="InterPro" id="IPR006573">
    <property type="entry name" value="NHR_dom"/>
</dbReference>
<dbReference type="InterPro" id="IPR043136">
    <property type="entry name" value="B30.2/SPRY_sf"/>
</dbReference>
<reference evidence="3" key="2">
    <citation type="journal article" date="2023" name="Science">
        <title>Genomic signatures of disease resistance in endangered staghorn corals.</title>
        <authorList>
            <person name="Vollmer S.V."/>
            <person name="Selwyn J.D."/>
            <person name="Despard B.A."/>
            <person name="Roesel C.L."/>
        </authorList>
    </citation>
    <scope>NUCLEOTIDE SEQUENCE</scope>
    <source>
        <strain evidence="3">K2</strain>
    </source>
</reference>
<dbReference type="Gene3D" id="1.10.750.20">
    <property type="entry name" value="SOCS box"/>
    <property type="match status" value="1"/>
</dbReference>
<evidence type="ECO:0000259" key="1">
    <source>
        <dbReference type="PROSITE" id="PS50225"/>
    </source>
</evidence>
<dbReference type="EMBL" id="JARQWQ010000036">
    <property type="protein sequence ID" value="KAK2560465.1"/>
    <property type="molecule type" value="Genomic_DNA"/>
</dbReference>
<organism evidence="3 4">
    <name type="scientific">Acropora cervicornis</name>
    <name type="common">Staghorn coral</name>
    <dbReference type="NCBI Taxonomy" id="6130"/>
    <lineage>
        <taxon>Eukaryota</taxon>
        <taxon>Metazoa</taxon>
        <taxon>Cnidaria</taxon>
        <taxon>Anthozoa</taxon>
        <taxon>Hexacorallia</taxon>
        <taxon>Scleractinia</taxon>
        <taxon>Astrocoeniina</taxon>
        <taxon>Acroporidae</taxon>
        <taxon>Acropora</taxon>
    </lineage>
</organism>
<dbReference type="PANTHER" id="PTHR12429:SF8">
    <property type="entry name" value="NEURALIZED-LIKE PROTEIN 2"/>
    <property type="match status" value="1"/>
</dbReference>
<dbReference type="AlphaFoldDB" id="A0AAD9V4J6"/>
<accession>A0AAD9V4J6</accession>
<keyword evidence="4" id="KW-1185">Reference proteome</keyword>
<feature type="domain" description="NHR" evidence="2">
    <location>
        <begin position="9"/>
        <end position="179"/>
    </location>
</feature>
<dbReference type="FunFam" id="2.60.120.920:FF:000001">
    <property type="entry name" value="neuralized-like protein 4 isoform X1"/>
    <property type="match status" value="1"/>
</dbReference>
<evidence type="ECO:0000313" key="4">
    <source>
        <dbReference type="Proteomes" id="UP001249851"/>
    </source>
</evidence>
<dbReference type="Proteomes" id="UP001249851">
    <property type="component" value="Unassembled WGS sequence"/>
</dbReference>
<dbReference type="Pfam" id="PF07177">
    <property type="entry name" value="Neuralized"/>
    <property type="match status" value="1"/>
</dbReference>
<feature type="domain" description="SOCS box" evidence="1">
    <location>
        <begin position="181"/>
        <end position="217"/>
    </location>
</feature>
<gene>
    <name evidence="3" type="ORF">P5673_016818</name>
</gene>
<evidence type="ECO:0000313" key="3">
    <source>
        <dbReference type="EMBL" id="KAK2560465.1"/>
    </source>
</evidence>
<dbReference type="GO" id="GO:0061630">
    <property type="term" value="F:ubiquitin protein ligase activity"/>
    <property type="evidence" value="ECO:0007669"/>
    <property type="project" value="TreeGrafter"/>
</dbReference>
<protein>
    <submittedName>
        <fullName evidence="3">Neuralized-like protein 4</fullName>
    </submittedName>
</protein>
<dbReference type="CDD" id="cd12887">
    <property type="entry name" value="SPRY_NHR_like"/>
    <property type="match status" value="1"/>
</dbReference>
<name>A0AAD9V4J6_ACRCE</name>
<dbReference type="PANTHER" id="PTHR12429">
    <property type="entry name" value="NEURALIZED"/>
    <property type="match status" value="1"/>
</dbReference>
<comment type="caution">
    <text evidence="3">The sequence shown here is derived from an EMBL/GenBank/DDBJ whole genome shotgun (WGS) entry which is preliminary data.</text>
</comment>
<dbReference type="PROSITE" id="PS51065">
    <property type="entry name" value="NHR"/>
    <property type="match status" value="1"/>
</dbReference>
<dbReference type="PROSITE" id="PS50225">
    <property type="entry name" value="SOCS"/>
    <property type="match status" value="1"/>
</dbReference>
<sequence>MPVAHEKWAIGLHDRHGRYITLSNNNRRATREGDTYDHGMVFSDRALHIGEVFQLKIEELESKWAGSLRFGITTRNPNCPHTRIVRAATDLFTPDGKDYWMLSGTRIHNGEMEKEYNFSIHSLKINDRIGVQVTSGGNLNYFVNGVNQGTAMSGIPSKKEIFGVFDVYGRTKQVSMKYFGVEALEELCKSNILKLVKDKDKLDGLPLPKILIDFLKE</sequence>
<reference evidence="3" key="1">
    <citation type="journal article" date="2023" name="G3 (Bethesda)">
        <title>Whole genome assembly and annotation of the endangered Caribbean coral Acropora cervicornis.</title>
        <authorList>
            <person name="Selwyn J.D."/>
            <person name="Vollmer S.V."/>
        </authorList>
    </citation>
    <scope>NUCLEOTIDE SEQUENCE</scope>
    <source>
        <strain evidence="3">K2</strain>
    </source>
</reference>
<proteinExistence type="predicted"/>
<dbReference type="InterPro" id="IPR001496">
    <property type="entry name" value="SOCS_box"/>
</dbReference>
<dbReference type="InterPro" id="IPR037962">
    <property type="entry name" value="Neuralized"/>
</dbReference>
<dbReference type="InterPro" id="IPR013320">
    <property type="entry name" value="ConA-like_dom_sf"/>
</dbReference>
<dbReference type="SUPFAM" id="SSF49899">
    <property type="entry name" value="Concanavalin A-like lectins/glucanases"/>
    <property type="match status" value="1"/>
</dbReference>
<dbReference type="Gene3D" id="2.60.120.920">
    <property type="match status" value="1"/>
</dbReference>
<dbReference type="SMART" id="SM00588">
    <property type="entry name" value="NEUZ"/>
    <property type="match status" value="1"/>
</dbReference>
<evidence type="ECO:0000259" key="2">
    <source>
        <dbReference type="PROSITE" id="PS51065"/>
    </source>
</evidence>